<dbReference type="Gene3D" id="1.10.10.10">
    <property type="entry name" value="Winged helix-like DNA-binding domain superfamily/Winged helix DNA-binding domain"/>
    <property type="match status" value="1"/>
</dbReference>
<protein>
    <recommendedName>
        <fullName evidence="3">Probable RuBisCO transcriptional regulator</fullName>
    </recommendedName>
</protein>
<gene>
    <name evidence="8" type="ORF">Tci_925615</name>
</gene>
<evidence type="ECO:0000256" key="4">
    <source>
        <dbReference type="ARBA" id="ARBA00023015"/>
    </source>
</evidence>
<evidence type="ECO:0000256" key="5">
    <source>
        <dbReference type="ARBA" id="ARBA00023125"/>
    </source>
</evidence>
<organism evidence="8">
    <name type="scientific">Tanacetum cinerariifolium</name>
    <name type="common">Dalmatian daisy</name>
    <name type="synonym">Chrysanthemum cinerariifolium</name>
    <dbReference type="NCBI Taxonomy" id="118510"/>
    <lineage>
        <taxon>Eukaryota</taxon>
        <taxon>Viridiplantae</taxon>
        <taxon>Streptophyta</taxon>
        <taxon>Embryophyta</taxon>
        <taxon>Tracheophyta</taxon>
        <taxon>Spermatophyta</taxon>
        <taxon>Magnoliopsida</taxon>
        <taxon>eudicotyledons</taxon>
        <taxon>Gunneridae</taxon>
        <taxon>Pentapetalae</taxon>
        <taxon>asterids</taxon>
        <taxon>campanulids</taxon>
        <taxon>Asterales</taxon>
        <taxon>Asteraceae</taxon>
        <taxon>Asteroideae</taxon>
        <taxon>Anthemideae</taxon>
        <taxon>Anthemidinae</taxon>
        <taxon>Tanacetum</taxon>
    </lineage>
</organism>
<dbReference type="GO" id="GO:0003700">
    <property type="term" value="F:DNA-binding transcription factor activity"/>
    <property type="evidence" value="ECO:0007669"/>
    <property type="project" value="InterPro"/>
</dbReference>
<feature type="non-terminal residue" evidence="8">
    <location>
        <position position="91"/>
    </location>
</feature>
<evidence type="ECO:0000256" key="3">
    <source>
        <dbReference type="ARBA" id="ARBA00018907"/>
    </source>
</evidence>
<evidence type="ECO:0000313" key="8">
    <source>
        <dbReference type="EMBL" id="GFD53646.1"/>
    </source>
</evidence>
<keyword evidence="4" id="KW-0805">Transcription regulation</keyword>
<dbReference type="Pfam" id="PF00126">
    <property type="entry name" value="HTH_1"/>
    <property type="match status" value="1"/>
</dbReference>
<dbReference type="Pfam" id="PF03466">
    <property type="entry name" value="LysR_substrate"/>
    <property type="match status" value="1"/>
</dbReference>
<evidence type="ECO:0000256" key="6">
    <source>
        <dbReference type="ARBA" id="ARBA00023163"/>
    </source>
</evidence>
<sequence length="91" mass="10101">AVTKHIRELESQYGQRLLERRGNRVALTEAGRLLQVHAEVVAASAQQLEAQLLGLHDPDEAAGRLRLGASTTLSQYVLPAWLPAFQTRYPQ</sequence>
<dbReference type="Gene3D" id="3.40.190.10">
    <property type="entry name" value="Periplasmic binding protein-like II"/>
    <property type="match status" value="1"/>
</dbReference>
<dbReference type="SUPFAM" id="SSF46785">
    <property type="entry name" value="Winged helix' DNA-binding domain"/>
    <property type="match status" value="1"/>
</dbReference>
<accession>A0A699X770</accession>
<keyword evidence="6" id="KW-0804">Transcription</keyword>
<dbReference type="InterPro" id="IPR036390">
    <property type="entry name" value="WH_DNA-bd_sf"/>
</dbReference>
<evidence type="ECO:0000256" key="2">
    <source>
        <dbReference type="ARBA" id="ARBA00009437"/>
    </source>
</evidence>
<dbReference type="EMBL" id="BKCJ011796819">
    <property type="protein sequence ID" value="GFD53646.1"/>
    <property type="molecule type" value="Genomic_DNA"/>
</dbReference>
<dbReference type="PANTHER" id="PTHR30126">
    <property type="entry name" value="HTH-TYPE TRANSCRIPTIONAL REGULATOR"/>
    <property type="match status" value="1"/>
</dbReference>
<dbReference type="PROSITE" id="PS50931">
    <property type="entry name" value="HTH_LYSR"/>
    <property type="match status" value="1"/>
</dbReference>
<dbReference type="GO" id="GO:0000976">
    <property type="term" value="F:transcription cis-regulatory region binding"/>
    <property type="evidence" value="ECO:0007669"/>
    <property type="project" value="TreeGrafter"/>
</dbReference>
<evidence type="ECO:0000259" key="7">
    <source>
        <dbReference type="PROSITE" id="PS50931"/>
    </source>
</evidence>
<dbReference type="InterPro" id="IPR005119">
    <property type="entry name" value="LysR_subst-bd"/>
</dbReference>
<proteinExistence type="inferred from homology"/>
<evidence type="ECO:0000256" key="1">
    <source>
        <dbReference type="ARBA" id="ARBA00003782"/>
    </source>
</evidence>
<dbReference type="AlphaFoldDB" id="A0A699X770"/>
<comment type="function">
    <text evidence="1">Trans-acting transcriptional regulator of RuBisCO genes (rbcL and rbcS) expression.</text>
</comment>
<dbReference type="InterPro" id="IPR000847">
    <property type="entry name" value="LysR_HTH_N"/>
</dbReference>
<keyword evidence="5" id="KW-0238">DNA-binding</keyword>
<name>A0A699X770_TANCI</name>
<reference evidence="8" key="1">
    <citation type="journal article" date="2019" name="Sci. Rep.">
        <title>Draft genome of Tanacetum cinerariifolium, the natural source of mosquito coil.</title>
        <authorList>
            <person name="Yamashiro T."/>
            <person name="Shiraishi A."/>
            <person name="Satake H."/>
            <person name="Nakayama K."/>
        </authorList>
    </citation>
    <scope>NUCLEOTIDE SEQUENCE</scope>
</reference>
<dbReference type="InterPro" id="IPR036388">
    <property type="entry name" value="WH-like_DNA-bd_sf"/>
</dbReference>
<comment type="caution">
    <text evidence="8">The sequence shown here is derived from an EMBL/GenBank/DDBJ whole genome shotgun (WGS) entry which is preliminary data.</text>
</comment>
<dbReference type="PANTHER" id="PTHR30126:SF39">
    <property type="entry name" value="HTH-TYPE TRANSCRIPTIONAL REGULATOR CYSL"/>
    <property type="match status" value="1"/>
</dbReference>
<feature type="non-terminal residue" evidence="8">
    <location>
        <position position="1"/>
    </location>
</feature>
<feature type="domain" description="HTH lysR-type" evidence="7">
    <location>
        <begin position="1"/>
        <end position="28"/>
    </location>
</feature>
<comment type="similarity">
    <text evidence="2">Belongs to the LysR transcriptional regulatory family.</text>
</comment>